<evidence type="ECO:0000313" key="2">
    <source>
        <dbReference type="EMBL" id="KAL0191324.1"/>
    </source>
</evidence>
<feature type="region of interest" description="Disordered" evidence="1">
    <location>
        <begin position="130"/>
        <end position="204"/>
    </location>
</feature>
<feature type="region of interest" description="Disordered" evidence="1">
    <location>
        <begin position="1"/>
        <end position="104"/>
    </location>
</feature>
<name>A0ABD0QYK9_CIRMR</name>
<proteinExistence type="predicted"/>
<dbReference type="EMBL" id="JAMKFB020000006">
    <property type="protein sequence ID" value="KAL0191324.1"/>
    <property type="molecule type" value="Genomic_DNA"/>
</dbReference>
<dbReference type="InterPro" id="IPR051484">
    <property type="entry name" value="Tensin_PTEN_phosphatase"/>
</dbReference>
<dbReference type="Proteomes" id="UP001529510">
    <property type="component" value="Unassembled WGS sequence"/>
</dbReference>
<dbReference type="PANTHER" id="PTHR45734:SF12">
    <property type="entry name" value="TENSIN-2 ISOFORM X1"/>
    <property type="match status" value="1"/>
</dbReference>
<feature type="compositionally biased region" description="Polar residues" evidence="1">
    <location>
        <begin position="14"/>
        <end position="39"/>
    </location>
</feature>
<feature type="compositionally biased region" description="Polar residues" evidence="1">
    <location>
        <begin position="49"/>
        <end position="93"/>
    </location>
</feature>
<reference evidence="2 3" key="1">
    <citation type="submission" date="2024-05" db="EMBL/GenBank/DDBJ databases">
        <title>Genome sequencing and assembly of Indian major carp, Cirrhinus mrigala (Hamilton, 1822).</title>
        <authorList>
            <person name="Mohindra V."/>
            <person name="Chowdhury L.M."/>
            <person name="Lal K."/>
            <person name="Jena J.K."/>
        </authorList>
    </citation>
    <scope>NUCLEOTIDE SEQUENCE [LARGE SCALE GENOMIC DNA]</scope>
    <source>
        <strain evidence="2">CM1030</strain>
        <tissue evidence="2">Blood</tissue>
    </source>
</reference>
<feature type="compositionally biased region" description="Polar residues" evidence="1">
    <location>
        <begin position="145"/>
        <end position="181"/>
    </location>
</feature>
<evidence type="ECO:0000256" key="1">
    <source>
        <dbReference type="SAM" id="MobiDB-lite"/>
    </source>
</evidence>
<comment type="caution">
    <text evidence="2">The sequence shown here is derived from an EMBL/GenBank/DDBJ whole genome shotgun (WGS) entry which is preliminary data.</text>
</comment>
<feature type="non-terminal residue" evidence="2">
    <location>
        <position position="1"/>
    </location>
</feature>
<sequence length="224" mass="24264">ASGTEDNMRKTPIADSTSNTTLISNPPSSKTVESVQSRIKWSAPAHATPQLQPQQRSSASEFPSFSINAERQSLTTLTDCNEESSNSDLTASSPDPDGYITPSFPIASYSYPHLTVPHVPYTGYTEITIPTSLPQPPLPEKQRASPLQNASDCTSTSSIRSTGKPTSSAQFHVSFSTTTNELPPASKCKVTPSSGMEEPENRLSSKFVQDSSKYWYKPGISRDQ</sequence>
<protein>
    <submittedName>
        <fullName evidence="2">Uncharacterized protein</fullName>
    </submittedName>
</protein>
<gene>
    <name evidence="2" type="ORF">M9458_014022</name>
</gene>
<accession>A0ABD0QYK9</accession>
<evidence type="ECO:0000313" key="3">
    <source>
        <dbReference type="Proteomes" id="UP001529510"/>
    </source>
</evidence>
<dbReference type="AlphaFoldDB" id="A0ABD0QYK9"/>
<organism evidence="2 3">
    <name type="scientific">Cirrhinus mrigala</name>
    <name type="common">Mrigala</name>
    <dbReference type="NCBI Taxonomy" id="683832"/>
    <lineage>
        <taxon>Eukaryota</taxon>
        <taxon>Metazoa</taxon>
        <taxon>Chordata</taxon>
        <taxon>Craniata</taxon>
        <taxon>Vertebrata</taxon>
        <taxon>Euteleostomi</taxon>
        <taxon>Actinopterygii</taxon>
        <taxon>Neopterygii</taxon>
        <taxon>Teleostei</taxon>
        <taxon>Ostariophysi</taxon>
        <taxon>Cypriniformes</taxon>
        <taxon>Cyprinidae</taxon>
        <taxon>Labeoninae</taxon>
        <taxon>Labeonini</taxon>
        <taxon>Cirrhinus</taxon>
    </lineage>
</organism>
<feature type="non-terminal residue" evidence="2">
    <location>
        <position position="224"/>
    </location>
</feature>
<keyword evidence="3" id="KW-1185">Reference proteome</keyword>
<dbReference type="PANTHER" id="PTHR45734">
    <property type="entry name" value="TENSIN"/>
    <property type="match status" value="1"/>
</dbReference>